<dbReference type="InterPro" id="IPR005829">
    <property type="entry name" value="Sugar_transporter_CS"/>
</dbReference>
<evidence type="ECO:0000256" key="2">
    <source>
        <dbReference type="ARBA" id="ARBA00022692"/>
    </source>
</evidence>
<dbReference type="AlphaFoldDB" id="A0A0C2WRH3"/>
<dbReference type="GO" id="GO:0022857">
    <property type="term" value="F:transmembrane transporter activity"/>
    <property type="evidence" value="ECO:0007669"/>
    <property type="project" value="InterPro"/>
</dbReference>
<comment type="subcellular location">
    <subcellularLocation>
        <location evidence="1">Membrane</location>
        <topology evidence="1">Multi-pass membrane protein</topology>
    </subcellularLocation>
</comment>
<feature type="transmembrane region" description="Helical" evidence="6">
    <location>
        <begin position="178"/>
        <end position="198"/>
    </location>
</feature>
<organism evidence="8 9">
    <name type="scientific">Amanita muscaria (strain Koide BX008)</name>
    <dbReference type="NCBI Taxonomy" id="946122"/>
    <lineage>
        <taxon>Eukaryota</taxon>
        <taxon>Fungi</taxon>
        <taxon>Dikarya</taxon>
        <taxon>Basidiomycota</taxon>
        <taxon>Agaricomycotina</taxon>
        <taxon>Agaricomycetes</taxon>
        <taxon>Agaricomycetidae</taxon>
        <taxon>Agaricales</taxon>
        <taxon>Pluteineae</taxon>
        <taxon>Amanitaceae</taxon>
        <taxon>Amanita</taxon>
    </lineage>
</organism>
<feature type="transmembrane region" description="Helical" evidence="6">
    <location>
        <begin position="260"/>
        <end position="280"/>
    </location>
</feature>
<evidence type="ECO:0000256" key="4">
    <source>
        <dbReference type="ARBA" id="ARBA00023136"/>
    </source>
</evidence>
<dbReference type="Gene3D" id="1.20.1250.20">
    <property type="entry name" value="MFS general substrate transporter like domains"/>
    <property type="match status" value="2"/>
</dbReference>
<keyword evidence="3 6" id="KW-1133">Transmembrane helix</keyword>
<feature type="transmembrane region" description="Helical" evidence="6">
    <location>
        <begin position="422"/>
        <end position="442"/>
    </location>
</feature>
<dbReference type="STRING" id="946122.A0A0C2WRH3"/>
<dbReference type="Proteomes" id="UP000054549">
    <property type="component" value="Unassembled WGS sequence"/>
</dbReference>
<feature type="region of interest" description="Disordered" evidence="5">
    <location>
        <begin position="482"/>
        <end position="557"/>
    </location>
</feature>
<feature type="transmembrane region" description="Helical" evidence="6">
    <location>
        <begin position="342"/>
        <end position="359"/>
    </location>
</feature>
<dbReference type="OrthoDB" id="433512at2759"/>
<name>A0A0C2WRH3_AMAMK</name>
<evidence type="ECO:0000259" key="7">
    <source>
        <dbReference type="PROSITE" id="PS50850"/>
    </source>
</evidence>
<feature type="transmembrane region" description="Helical" evidence="6">
    <location>
        <begin position="72"/>
        <end position="94"/>
    </location>
</feature>
<feature type="transmembrane region" description="Helical" evidence="6">
    <location>
        <begin position="12"/>
        <end position="28"/>
    </location>
</feature>
<dbReference type="EMBL" id="KN818317">
    <property type="protein sequence ID" value="KIL59341.1"/>
    <property type="molecule type" value="Genomic_DNA"/>
</dbReference>
<proteinExistence type="predicted"/>
<dbReference type="InterPro" id="IPR036259">
    <property type="entry name" value="MFS_trans_sf"/>
</dbReference>
<dbReference type="GO" id="GO:0016020">
    <property type="term" value="C:membrane"/>
    <property type="evidence" value="ECO:0007669"/>
    <property type="project" value="UniProtKB-SubCell"/>
</dbReference>
<dbReference type="CDD" id="cd17364">
    <property type="entry name" value="MFS_PhT"/>
    <property type="match status" value="1"/>
</dbReference>
<reference evidence="8 9" key="1">
    <citation type="submission" date="2014-04" db="EMBL/GenBank/DDBJ databases">
        <title>Evolutionary Origins and Diversification of the Mycorrhizal Mutualists.</title>
        <authorList>
            <consortium name="DOE Joint Genome Institute"/>
            <consortium name="Mycorrhizal Genomics Consortium"/>
            <person name="Kohler A."/>
            <person name="Kuo A."/>
            <person name="Nagy L.G."/>
            <person name="Floudas D."/>
            <person name="Copeland A."/>
            <person name="Barry K.W."/>
            <person name="Cichocki N."/>
            <person name="Veneault-Fourrey C."/>
            <person name="LaButti K."/>
            <person name="Lindquist E.A."/>
            <person name="Lipzen A."/>
            <person name="Lundell T."/>
            <person name="Morin E."/>
            <person name="Murat C."/>
            <person name="Riley R."/>
            <person name="Ohm R."/>
            <person name="Sun H."/>
            <person name="Tunlid A."/>
            <person name="Henrissat B."/>
            <person name="Grigoriev I.V."/>
            <person name="Hibbett D.S."/>
            <person name="Martin F."/>
        </authorList>
    </citation>
    <scope>NUCLEOTIDE SEQUENCE [LARGE SCALE GENOMIC DNA]</scope>
    <source>
        <strain evidence="8 9">Koide BX008</strain>
    </source>
</reference>
<dbReference type="HOGENOM" id="CLU_001265_46_14_1"/>
<dbReference type="InParanoid" id="A0A0C2WRH3"/>
<keyword evidence="9" id="KW-1185">Reference proteome</keyword>
<dbReference type="PROSITE" id="PS50850">
    <property type="entry name" value="MFS"/>
    <property type="match status" value="1"/>
</dbReference>
<evidence type="ECO:0000256" key="3">
    <source>
        <dbReference type="ARBA" id="ARBA00022989"/>
    </source>
</evidence>
<evidence type="ECO:0000313" key="9">
    <source>
        <dbReference type="Proteomes" id="UP000054549"/>
    </source>
</evidence>
<dbReference type="Pfam" id="PF00083">
    <property type="entry name" value="Sugar_tr"/>
    <property type="match status" value="1"/>
</dbReference>
<feature type="transmembrane region" description="Helical" evidence="6">
    <location>
        <begin position="315"/>
        <end position="335"/>
    </location>
</feature>
<dbReference type="PANTHER" id="PTHR24064">
    <property type="entry name" value="SOLUTE CARRIER FAMILY 22 MEMBER"/>
    <property type="match status" value="1"/>
</dbReference>
<evidence type="ECO:0000256" key="6">
    <source>
        <dbReference type="SAM" id="Phobius"/>
    </source>
</evidence>
<dbReference type="SUPFAM" id="SSF103473">
    <property type="entry name" value="MFS general substrate transporter"/>
    <property type="match status" value="1"/>
</dbReference>
<sequence length="557" mass="61204">MVAGLGFFTDAYDIFAISIASTMIGIASKQDYMLSREEELALKMATLVGTLFGQLIFGWLADRVGRKSMYGIELIIMTISTFGQALSGGTTAVSTIGAVVIWRFIMGTGIGGDYPLSAVIVSESVPINIRGRLMTLVVASQGWGNLAAAVTAMVSVYAFKKELSTRDLSQASTSVDRIWRLIVGLGCVPAVIGIYFRFTIPETPRFTMDIERNLKQAEADINTSMSREETNYSAEVVRRVRVPKPTWNDFIRYFSRRENLRILIGVAYSWFAIDVTFYGINLNAMDFLQPIIFRPTSNNSITVYDTLYNASVTNIVASAGSIPGYYATFLLVDCWGRKPIQCMGFIILAILFIITGAASDQLRAPCGAGNVVNDCVPNAGPAGATIVLYTLINFFQNFGPNTTTFIIPGELFPTRYRSTCHGIAGACGKLGATVALATFYAIRRNYPFPNRFLTARLMILAIFMLTGMGTTLWLPETSQKSLEELSNEDQEGFVQGYGHDDGQDDGHVDEHNDGHINGPDTGHDDGRVDGYNDAHNDRHANRENNNVDEYEMAPRTT</sequence>
<dbReference type="FunCoup" id="A0A0C2WRH3">
    <property type="interactions" value="552"/>
</dbReference>
<dbReference type="InterPro" id="IPR020846">
    <property type="entry name" value="MFS_dom"/>
</dbReference>
<gene>
    <name evidence="8" type="ORF">M378DRAFT_131604</name>
</gene>
<keyword evidence="2 6" id="KW-0812">Transmembrane</keyword>
<feature type="transmembrane region" description="Helical" evidence="6">
    <location>
        <begin position="454"/>
        <end position="474"/>
    </location>
</feature>
<feature type="transmembrane region" description="Helical" evidence="6">
    <location>
        <begin position="40"/>
        <end position="60"/>
    </location>
</feature>
<evidence type="ECO:0000256" key="5">
    <source>
        <dbReference type="SAM" id="MobiDB-lite"/>
    </source>
</evidence>
<feature type="transmembrane region" description="Helical" evidence="6">
    <location>
        <begin position="133"/>
        <end position="158"/>
    </location>
</feature>
<evidence type="ECO:0000313" key="8">
    <source>
        <dbReference type="EMBL" id="KIL59341.1"/>
    </source>
</evidence>
<keyword evidence="4 6" id="KW-0472">Membrane</keyword>
<feature type="domain" description="Major facilitator superfamily (MFS) profile" evidence="7">
    <location>
        <begin position="1"/>
        <end position="478"/>
    </location>
</feature>
<dbReference type="PROSITE" id="PS00216">
    <property type="entry name" value="SUGAR_TRANSPORT_1"/>
    <property type="match status" value="1"/>
</dbReference>
<evidence type="ECO:0000256" key="1">
    <source>
        <dbReference type="ARBA" id="ARBA00004141"/>
    </source>
</evidence>
<feature type="compositionally biased region" description="Basic and acidic residues" evidence="5">
    <location>
        <begin position="498"/>
        <end position="514"/>
    </location>
</feature>
<dbReference type="InterPro" id="IPR005828">
    <property type="entry name" value="MFS_sugar_transport-like"/>
</dbReference>
<accession>A0A0C2WRH3</accession>
<feature type="compositionally biased region" description="Basic and acidic residues" evidence="5">
    <location>
        <begin position="521"/>
        <end position="542"/>
    </location>
</feature>
<protein>
    <recommendedName>
        <fullName evidence="7">Major facilitator superfamily (MFS) profile domain-containing protein</fullName>
    </recommendedName>
</protein>